<dbReference type="PANTHER" id="PTHR36698">
    <property type="entry name" value="BLL5892 PROTEIN"/>
    <property type="match status" value="1"/>
</dbReference>
<dbReference type="AlphaFoldDB" id="A0A212PWC6"/>
<keyword evidence="1" id="KW-1133">Transmembrane helix</keyword>
<evidence type="ECO:0000259" key="2">
    <source>
        <dbReference type="Pfam" id="PF02470"/>
    </source>
</evidence>
<proteinExistence type="predicted"/>
<protein>
    <submittedName>
        <fullName evidence="3">Phospholipid/cholesterol/gamma-HCH transport system substrate-binding protein</fullName>
    </submittedName>
</protein>
<dbReference type="PANTHER" id="PTHR36698:SF2">
    <property type="entry name" value="MCE_MLAD DOMAIN-CONTAINING PROTEIN"/>
    <property type="match status" value="1"/>
</dbReference>
<name>A0A212PWC6_RHOAC</name>
<gene>
    <name evidence="3" type="ORF">SAMN06265338_10175</name>
</gene>
<dbReference type="OrthoDB" id="9808689at2"/>
<evidence type="ECO:0000313" key="4">
    <source>
        <dbReference type="Proteomes" id="UP000198418"/>
    </source>
</evidence>
<dbReference type="EMBL" id="FYDG01000001">
    <property type="protein sequence ID" value="SNB51324.1"/>
    <property type="molecule type" value="Genomic_DNA"/>
</dbReference>
<dbReference type="RefSeq" id="WP_088518594.1">
    <property type="nucleotide sequence ID" value="NZ_FYDG01000001.1"/>
</dbReference>
<feature type="domain" description="Mce/MlaD" evidence="2">
    <location>
        <begin position="40"/>
        <end position="114"/>
    </location>
</feature>
<feature type="transmembrane region" description="Helical" evidence="1">
    <location>
        <begin position="7"/>
        <end position="28"/>
    </location>
</feature>
<dbReference type="Pfam" id="PF02470">
    <property type="entry name" value="MlaD"/>
    <property type="match status" value="1"/>
</dbReference>
<dbReference type="InterPro" id="IPR003399">
    <property type="entry name" value="Mce/MlaD"/>
</dbReference>
<dbReference type="Proteomes" id="UP000198418">
    <property type="component" value="Unassembled WGS sequence"/>
</dbReference>
<evidence type="ECO:0000256" key="1">
    <source>
        <dbReference type="SAM" id="Phobius"/>
    </source>
</evidence>
<organism evidence="3 4">
    <name type="scientific">Rhodoblastus acidophilus</name>
    <name type="common">Rhodopseudomonas acidophila</name>
    <dbReference type="NCBI Taxonomy" id="1074"/>
    <lineage>
        <taxon>Bacteria</taxon>
        <taxon>Pseudomonadati</taxon>
        <taxon>Pseudomonadota</taxon>
        <taxon>Alphaproteobacteria</taxon>
        <taxon>Hyphomicrobiales</taxon>
        <taxon>Rhodoblastaceae</taxon>
        <taxon>Rhodoblastus</taxon>
    </lineage>
</organism>
<keyword evidence="1" id="KW-0812">Transmembrane</keyword>
<reference evidence="4" key="1">
    <citation type="submission" date="2017-06" db="EMBL/GenBank/DDBJ databases">
        <authorList>
            <person name="Varghese N."/>
            <person name="Submissions S."/>
        </authorList>
    </citation>
    <scope>NUCLEOTIDE SEQUENCE [LARGE SCALE GENOMIC DNA]</scope>
    <source>
        <strain evidence="4">DSM 137</strain>
    </source>
</reference>
<accession>A0A212PWC6</accession>
<keyword evidence="1" id="KW-0472">Membrane</keyword>
<sequence length="298" mass="31613">METRANYALIGLFTLVVILGGFAFAWWFSSVGKTTAQRAYQVNFSGSVSGLSVGGYVLFNGLRVGEVRDLGLRPDDPTKVYARIEIDARTPVKVDTKAQLEMGGLTGVAALALLGGTKGAENLPEGAVIDAAPSQFQDLMLAAQRLAGKADEFLDRATKLIDANSGTLTATAKNIEVLTGTLAEAAQGVRKALDAIDPDKVRSILGNADSAVIKLNGMLGSGGGKTVLSDMSEAARSIKKLADSLTEFSKTGLKQYENLAIDGRRTLDTVDRAVRHLDKDPQSLLFGPKQPLPEYQGR</sequence>
<evidence type="ECO:0000313" key="3">
    <source>
        <dbReference type="EMBL" id="SNB51324.1"/>
    </source>
</evidence>
<keyword evidence="4" id="KW-1185">Reference proteome</keyword>